<dbReference type="EMBL" id="CM040990">
    <property type="protein sequence ID" value="MCJ8741477.1"/>
    <property type="molecule type" value="Genomic_DNA"/>
</dbReference>
<sequence length="127" mass="14609">MRVRRVKVLVGFVILGLLVAVLFLHRTPSAPTVIHSQKRLNSTIEKLLERNERLKNSDNSIPYHLKEATARRNGCVCEGDAWRLNVPFGNLLFTHVGAEELHSAFRASELEEVKKRRQHEYNNLLAR</sequence>
<organism evidence="1 2">
    <name type="scientific">Pangasius djambal</name>
    <dbReference type="NCBI Taxonomy" id="1691987"/>
    <lineage>
        <taxon>Eukaryota</taxon>
        <taxon>Metazoa</taxon>
        <taxon>Chordata</taxon>
        <taxon>Craniata</taxon>
        <taxon>Vertebrata</taxon>
        <taxon>Euteleostomi</taxon>
        <taxon>Actinopterygii</taxon>
        <taxon>Neopterygii</taxon>
        <taxon>Teleostei</taxon>
        <taxon>Ostariophysi</taxon>
        <taxon>Siluriformes</taxon>
        <taxon>Pangasiidae</taxon>
        <taxon>Pangasius</taxon>
    </lineage>
</organism>
<accession>A0ACC5Z0T3</accession>
<protein>
    <submittedName>
        <fullName evidence="1">Uncharacterized protein</fullName>
    </submittedName>
</protein>
<proteinExistence type="predicted"/>
<gene>
    <name evidence="1" type="ORF">PDJAM_G00071180</name>
</gene>
<evidence type="ECO:0000313" key="1">
    <source>
        <dbReference type="EMBL" id="MCJ8741477.1"/>
    </source>
</evidence>
<comment type="caution">
    <text evidence="1">The sequence shown here is derived from an EMBL/GenBank/DDBJ whole genome shotgun (WGS) entry which is preliminary data.</text>
</comment>
<name>A0ACC5Z0T3_9TELE</name>
<reference evidence="1" key="1">
    <citation type="submission" date="2020-02" db="EMBL/GenBank/DDBJ databases">
        <title>Genome sequencing of the panga catfish, Pangasius djambal.</title>
        <authorList>
            <person name="Wen M."/>
            <person name="Zahm M."/>
            <person name="Roques C."/>
            <person name="Cabau C."/>
            <person name="Klopp C."/>
            <person name="Donnadieu C."/>
            <person name="Jouanno E."/>
            <person name="Avarre J.-C."/>
            <person name="Campet M."/>
            <person name="Ha T."/>
            <person name="Dugue R."/>
            <person name="Lampietro C."/>
            <person name="Louis A."/>
            <person name="Herpin A."/>
            <person name="Echchiki A."/>
            <person name="Berthelot C."/>
            <person name="Parey E."/>
            <person name="Roest-Crollius H."/>
            <person name="Braasch I."/>
            <person name="Postlethwait J.H."/>
            <person name="Bobe J."/>
            <person name="Montfort J."/>
            <person name="Bouchez O."/>
            <person name="Begum T."/>
            <person name="Schartl M."/>
            <person name="Gustiano R."/>
            <person name="Guiguen Y."/>
        </authorList>
    </citation>
    <scope>NUCLEOTIDE SEQUENCE</scope>
    <source>
        <strain evidence="1">Pdj_M5554</strain>
    </source>
</reference>
<dbReference type="Proteomes" id="UP000830395">
    <property type="component" value="Chromosome 16"/>
</dbReference>
<evidence type="ECO:0000313" key="2">
    <source>
        <dbReference type="Proteomes" id="UP000830395"/>
    </source>
</evidence>
<keyword evidence="2" id="KW-1185">Reference proteome</keyword>